<proteinExistence type="predicted"/>
<accession>A0A0L6Z589</accession>
<evidence type="ECO:0000259" key="1">
    <source>
        <dbReference type="PROSITE" id="PS50943"/>
    </source>
</evidence>
<dbReference type="STRING" id="36844.SAMN04488501_1287"/>
<dbReference type="EMBL" id="LHUR01000046">
    <property type="protein sequence ID" value="KOA18134.1"/>
    <property type="molecule type" value="Genomic_DNA"/>
</dbReference>
<keyword evidence="3" id="KW-1185">Reference proteome</keyword>
<dbReference type="PROSITE" id="PS50943">
    <property type="entry name" value="HTH_CROC1"/>
    <property type="match status" value="1"/>
</dbReference>
<sequence length="75" mass="8658">MLNGNKIREFRMNLGYTAQDIEILTKSGKYETTISKSYLEELERGDKKNPSFKKVVVLANILRCKLDDLVLSTEF</sequence>
<dbReference type="PATRIC" id="fig|1121318.3.peg.3508"/>
<dbReference type="Proteomes" id="UP000037043">
    <property type="component" value="Unassembled WGS sequence"/>
</dbReference>
<evidence type="ECO:0000313" key="2">
    <source>
        <dbReference type="EMBL" id="KOA18134.1"/>
    </source>
</evidence>
<name>A0A0L6Z589_9CLOT</name>
<reference evidence="3" key="1">
    <citation type="submission" date="2015-08" db="EMBL/GenBank/DDBJ databases">
        <title>Genome sequence of the strict anaerobe Clostridium homopropionicum LuHBu1 (DSM 5847T).</title>
        <authorList>
            <person name="Poehlein A."/>
            <person name="Beck M."/>
            <person name="Schiel-Bengelsdorf B."/>
            <person name="Bengelsdorf F.R."/>
            <person name="Daniel R."/>
            <person name="Duerre P."/>
        </authorList>
    </citation>
    <scope>NUCLEOTIDE SEQUENCE [LARGE SCALE GENOMIC DNA]</scope>
    <source>
        <strain evidence="3">DSM 5847</strain>
    </source>
</reference>
<gene>
    <name evidence="2" type="ORF">CLHOM_35090</name>
</gene>
<dbReference type="Pfam" id="PF01381">
    <property type="entry name" value="HTH_3"/>
    <property type="match status" value="1"/>
</dbReference>
<dbReference type="SUPFAM" id="SSF47413">
    <property type="entry name" value="lambda repressor-like DNA-binding domains"/>
    <property type="match status" value="1"/>
</dbReference>
<feature type="domain" description="HTH cro/C1-type" evidence="1">
    <location>
        <begin position="34"/>
        <end position="69"/>
    </location>
</feature>
<organism evidence="2 3">
    <name type="scientific">Clostridium homopropionicum DSM 5847</name>
    <dbReference type="NCBI Taxonomy" id="1121318"/>
    <lineage>
        <taxon>Bacteria</taxon>
        <taxon>Bacillati</taxon>
        <taxon>Bacillota</taxon>
        <taxon>Clostridia</taxon>
        <taxon>Eubacteriales</taxon>
        <taxon>Clostridiaceae</taxon>
        <taxon>Clostridium</taxon>
    </lineage>
</organism>
<comment type="caution">
    <text evidence="2">The sequence shown here is derived from an EMBL/GenBank/DDBJ whole genome shotgun (WGS) entry which is preliminary data.</text>
</comment>
<dbReference type="RefSeq" id="WP_052222943.1">
    <property type="nucleotide sequence ID" value="NZ_LHUR01000046.1"/>
</dbReference>
<dbReference type="InterPro" id="IPR001387">
    <property type="entry name" value="Cro/C1-type_HTH"/>
</dbReference>
<dbReference type="InterPro" id="IPR010982">
    <property type="entry name" value="Lambda_DNA-bd_dom_sf"/>
</dbReference>
<dbReference type="CDD" id="cd00093">
    <property type="entry name" value="HTH_XRE"/>
    <property type="match status" value="1"/>
</dbReference>
<protein>
    <submittedName>
        <fullName evidence="2">Helix-turn-helix domain protein</fullName>
    </submittedName>
</protein>
<dbReference type="GO" id="GO:0003677">
    <property type="term" value="F:DNA binding"/>
    <property type="evidence" value="ECO:0007669"/>
    <property type="project" value="InterPro"/>
</dbReference>
<evidence type="ECO:0000313" key="3">
    <source>
        <dbReference type="Proteomes" id="UP000037043"/>
    </source>
</evidence>
<dbReference type="Gene3D" id="1.10.260.40">
    <property type="entry name" value="lambda repressor-like DNA-binding domains"/>
    <property type="match status" value="1"/>
</dbReference>
<dbReference type="AlphaFoldDB" id="A0A0L6Z589"/>
<dbReference type="SMART" id="SM00530">
    <property type="entry name" value="HTH_XRE"/>
    <property type="match status" value="1"/>
</dbReference>